<evidence type="ECO:0000313" key="2">
    <source>
        <dbReference type="EMBL" id="TRY62927.1"/>
    </source>
</evidence>
<feature type="compositionally biased region" description="Polar residues" evidence="1">
    <location>
        <begin position="247"/>
        <end position="264"/>
    </location>
</feature>
<feature type="compositionally biased region" description="Basic residues" evidence="1">
    <location>
        <begin position="65"/>
        <end position="77"/>
    </location>
</feature>
<feature type="compositionally biased region" description="Basic and acidic residues" evidence="1">
    <location>
        <begin position="54"/>
        <end position="64"/>
    </location>
</feature>
<reference evidence="2 3" key="1">
    <citation type="journal article" date="2018" name="Nat. Ecol. Evol.">
        <title>Genomic signatures of mitonuclear coevolution across populations of Tigriopus californicus.</title>
        <authorList>
            <person name="Barreto F.S."/>
            <person name="Watson E.T."/>
            <person name="Lima T.G."/>
            <person name="Willett C.S."/>
            <person name="Edmands S."/>
            <person name="Li W."/>
            <person name="Burton R.S."/>
        </authorList>
    </citation>
    <scope>NUCLEOTIDE SEQUENCE [LARGE SCALE GENOMIC DNA]</scope>
    <source>
        <strain evidence="2 3">San Diego</strain>
    </source>
</reference>
<dbReference type="AlphaFoldDB" id="A0A553NBY2"/>
<name>A0A553NBY2_TIGCA</name>
<gene>
    <name evidence="2" type="ORF">TCAL_14356</name>
</gene>
<protein>
    <submittedName>
        <fullName evidence="2">Uncharacterized protein</fullName>
    </submittedName>
</protein>
<comment type="caution">
    <text evidence="2">The sequence shown here is derived from an EMBL/GenBank/DDBJ whole genome shotgun (WGS) entry which is preliminary data.</text>
</comment>
<proteinExistence type="predicted"/>
<evidence type="ECO:0000313" key="3">
    <source>
        <dbReference type="Proteomes" id="UP000318571"/>
    </source>
</evidence>
<feature type="region of interest" description="Disordered" evidence="1">
    <location>
        <begin position="239"/>
        <end position="286"/>
    </location>
</feature>
<organism evidence="2 3">
    <name type="scientific">Tigriopus californicus</name>
    <name type="common">Marine copepod</name>
    <dbReference type="NCBI Taxonomy" id="6832"/>
    <lineage>
        <taxon>Eukaryota</taxon>
        <taxon>Metazoa</taxon>
        <taxon>Ecdysozoa</taxon>
        <taxon>Arthropoda</taxon>
        <taxon>Crustacea</taxon>
        <taxon>Multicrustacea</taxon>
        <taxon>Hexanauplia</taxon>
        <taxon>Copepoda</taxon>
        <taxon>Harpacticoida</taxon>
        <taxon>Harpacticidae</taxon>
        <taxon>Tigriopus</taxon>
    </lineage>
</organism>
<dbReference type="Proteomes" id="UP000318571">
    <property type="component" value="Chromosome 10"/>
</dbReference>
<sequence length="533" mass="59074">MLVKEDKDIIVSAPSVVLTESSLSSSDSSCSRSTSADIEDQTFSRTQDGTMKAVRSEENPPPKRPERRKGSTNKKVKMTLAIKGIHRPGDGHLEQENTAPLKTQHPTSLGQQSKEDQDQGIGMSMKLKEHEGDQTSRLRHIINSERTGNTKVDHASQTLEPRPLQTISEGKKSPSISFFARGSLLVSSVRNSFRNMAKKKTPFQHLDNAHPSTSLTLDGHANDSGINDLSIKGRAVPPQPQAITRGASASITTTKTSCNESQDSGLGEESDFDPASHSSLVRTPTPITVTTTQTSSLRKISSVSSSVSGGAVVKKHVIIREPSLSILPSSRKRRVARLETVRIYPRATRLPSIAKTGTVSPIWDQLNQSACAEVLRAIPLGDSFTIKLMFSPDRAQTRDDVQDLDTIDDIARLILTVYRVLFYEWIQRKRTTHLAIILHCVQHFLVTMVDLASHMDVDDRLRFARICGDLVRESEMGRYKDLGAVLLQTRTVYIDLWCAMLCLPTLSPLESPSLSEVRKRLMKQRRSFFGQDD</sequence>
<evidence type="ECO:0000256" key="1">
    <source>
        <dbReference type="SAM" id="MobiDB-lite"/>
    </source>
</evidence>
<accession>A0A553NBY2</accession>
<keyword evidence="3" id="KW-1185">Reference proteome</keyword>
<dbReference type="EMBL" id="VCGU01000458">
    <property type="protein sequence ID" value="TRY62927.1"/>
    <property type="molecule type" value="Genomic_DNA"/>
</dbReference>
<feature type="region of interest" description="Disordered" evidence="1">
    <location>
        <begin position="19"/>
        <end position="77"/>
    </location>
</feature>
<feature type="compositionally biased region" description="Low complexity" evidence="1">
    <location>
        <begin position="21"/>
        <end position="35"/>
    </location>
</feature>